<keyword evidence="1" id="KW-0963">Cytoplasm</keyword>
<dbReference type="InterPro" id="IPR036676">
    <property type="entry name" value="PurM-like_C_sf"/>
</dbReference>
<protein>
    <submittedName>
        <fullName evidence="11">Unannotated protein</fullName>
    </submittedName>
</protein>
<dbReference type="GO" id="GO:0005524">
    <property type="term" value="F:ATP binding"/>
    <property type="evidence" value="ECO:0007669"/>
    <property type="project" value="UniProtKB-KW"/>
</dbReference>
<dbReference type="SUPFAM" id="SSF56042">
    <property type="entry name" value="PurM C-terminal domain-like"/>
    <property type="match status" value="2"/>
</dbReference>
<keyword evidence="2" id="KW-0436">Ligase</keyword>
<dbReference type="Gene3D" id="3.30.1330.10">
    <property type="entry name" value="PurM-like, N-terminal domain"/>
    <property type="match status" value="2"/>
</dbReference>
<dbReference type="CDD" id="cd02203">
    <property type="entry name" value="PurL_repeat1"/>
    <property type="match status" value="1"/>
</dbReference>
<feature type="domain" description="PurM-like N-terminal" evidence="8">
    <location>
        <begin position="67"/>
        <end position="181"/>
    </location>
</feature>
<feature type="domain" description="PurM-like C-terminal" evidence="9">
    <location>
        <begin position="195"/>
        <end position="346"/>
    </location>
</feature>
<keyword evidence="5" id="KW-0658">Purine biosynthesis</keyword>
<keyword evidence="3" id="KW-0479">Metal-binding</keyword>
<keyword evidence="4" id="KW-0547">Nucleotide-binding</keyword>
<dbReference type="PANTHER" id="PTHR43555">
    <property type="entry name" value="PHOSPHORIBOSYLFORMYLGLYCINAMIDINE SYNTHASE SUBUNIT PURL"/>
    <property type="match status" value="1"/>
</dbReference>
<dbReference type="InterPro" id="IPR041609">
    <property type="entry name" value="PurL_linker"/>
</dbReference>
<dbReference type="Pfam" id="PF02769">
    <property type="entry name" value="AIRS_C"/>
    <property type="match status" value="2"/>
</dbReference>
<dbReference type="FunFam" id="3.30.1330.10:FF:000004">
    <property type="entry name" value="Phosphoribosylformylglycinamidine synthase subunit PurL"/>
    <property type="match status" value="1"/>
</dbReference>
<proteinExistence type="inferred from homology"/>
<evidence type="ECO:0000313" key="11">
    <source>
        <dbReference type="EMBL" id="CAB4624313.1"/>
    </source>
</evidence>
<dbReference type="InterPro" id="IPR016188">
    <property type="entry name" value="PurM-like_N"/>
</dbReference>
<evidence type="ECO:0000256" key="3">
    <source>
        <dbReference type="ARBA" id="ARBA00022723"/>
    </source>
</evidence>
<dbReference type="GO" id="GO:0046872">
    <property type="term" value="F:metal ion binding"/>
    <property type="evidence" value="ECO:0007669"/>
    <property type="project" value="UniProtKB-KW"/>
</dbReference>
<dbReference type="GO" id="GO:0006189">
    <property type="term" value="P:'de novo' IMP biosynthetic process"/>
    <property type="evidence" value="ECO:0007669"/>
    <property type="project" value="InterPro"/>
</dbReference>
<dbReference type="PIRSF" id="PIRSF001587">
    <property type="entry name" value="FGAM_synthase_II"/>
    <property type="match status" value="1"/>
</dbReference>
<dbReference type="Gene3D" id="3.90.650.10">
    <property type="entry name" value="PurM-like C-terminal domain"/>
    <property type="match status" value="2"/>
</dbReference>
<evidence type="ECO:0000259" key="10">
    <source>
        <dbReference type="Pfam" id="PF18072"/>
    </source>
</evidence>
<dbReference type="EMBL" id="CAEZUP010000133">
    <property type="protein sequence ID" value="CAB4624313.1"/>
    <property type="molecule type" value="Genomic_DNA"/>
</dbReference>
<feature type="domain" description="PurM-like C-terminal" evidence="9">
    <location>
        <begin position="581"/>
        <end position="712"/>
    </location>
</feature>
<dbReference type="PANTHER" id="PTHR43555:SF1">
    <property type="entry name" value="PHOSPHORIBOSYLFORMYLGLYCINAMIDINE SYNTHASE SUBUNIT PURL"/>
    <property type="match status" value="1"/>
</dbReference>
<dbReference type="SUPFAM" id="SSF55326">
    <property type="entry name" value="PurM N-terminal domain-like"/>
    <property type="match status" value="2"/>
</dbReference>
<evidence type="ECO:0000256" key="4">
    <source>
        <dbReference type="ARBA" id="ARBA00022741"/>
    </source>
</evidence>
<dbReference type="AlphaFoldDB" id="A0A6J6IIK0"/>
<organism evidence="11">
    <name type="scientific">freshwater metagenome</name>
    <dbReference type="NCBI Taxonomy" id="449393"/>
    <lineage>
        <taxon>unclassified sequences</taxon>
        <taxon>metagenomes</taxon>
        <taxon>ecological metagenomes</taxon>
    </lineage>
</organism>
<dbReference type="CDD" id="cd02204">
    <property type="entry name" value="PurL_repeat2"/>
    <property type="match status" value="1"/>
</dbReference>
<accession>A0A6J6IIK0</accession>
<reference evidence="11" key="1">
    <citation type="submission" date="2020-05" db="EMBL/GenBank/DDBJ databases">
        <authorList>
            <person name="Chiriac C."/>
            <person name="Salcher M."/>
            <person name="Ghai R."/>
            <person name="Kavagutti S V."/>
        </authorList>
    </citation>
    <scope>NUCLEOTIDE SEQUENCE</scope>
</reference>
<dbReference type="InterPro" id="IPR010918">
    <property type="entry name" value="PurM-like_C_dom"/>
</dbReference>
<keyword evidence="7" id="KW-0460">Magnesium</keyword>
<gene>
    <name evidence="11" type="ORF">UFOPK1835_02040</name>
</gene>
<evidence type="ECO:0000256" key="2">
    <source>
        <dbReference type="ARBA" id="ARBA00022598"/>
    </source>
</evidence>
<dbReference type="Pfam" id="PF00586">
    <property type="entry name" value="AIRS"/>
    <property type="match status" value="2"/>
</dbReference>
<evidence type="ECO:0000256" key="1">
    <source>
        <dbReference type="ARBA" id="ARBA00022490"/>
    </source>
</evidence>
<evidence type="ECO:0000256" key="7">
    <source>
        <dbReference type="ARBA" id="ARBA00022842"/>
    </source>
</evidence>
<dbReference type="InterPro" id="IPR036921">
    <property type="entry name" value="PurM-like_N_sf"/>
</dbReference>
<feature type="domain" description="Phosphoribosylformylglycinamidine synthase linker" evidence="10">
    <location>
        <begin position="5"/>
        <end position="46"/>
    </location>
</feature>
<evidence type="ECO:0000259" key="8">
    <source>
        <dbReference type="Pfam" id="PF00586"/>
    </source>
</evidence>
<dbReference type="InterPro" id="IPR010074">
    <property type="entry name" value="PRibForGlyAmidine_synth_PurL"/>
</dbReference>
<dbReference type="Pfam" id="PF18072">
    <property type="entry name" value="FGAR-AT_linker"/>
    <property type="match status" value="1"/>
</dbReference>
<feature type="domain" description="PurM-like N-terminal" evidence="8">
    <location>
        <begin position="441"/>
        <end position="566"/>
    </location>
</feature>
<evidence type="ECO:0000259" key="9">
    <source>
        <dbReference type="Pfam" id="PF02769"/>
    </source>
</evidence>
<dbReference type="GO" id="GO:0004642">
    <property type="term" value="F:phosphoribosylformylglycinamidine synthase activity"/>
    <property type="evidence" value="ECO:0007669"/>
    <property type="project" value="InterPro"/>
</dbReference>
<sequence>MDDAIHRSLGLTDEEYGDICRIIGRDPNHLELAMYAVMWSEHCSYKSSRIHLKRLPTEAPWVLVGPGENAGVVDVGDGIAAALRIESHNHPSAIEPYQGAATGVGGILRDIFTMGARPIAIMDPLRFGPLDDPRSRWIAEGVVSGVSGYGNSVGVPTIGGETVFDETYKGNPLVNVLCLGLLPTERLVLGQATGVGNLAVLLGSSTGRDGIGGVSVLASAGFSDEESDAEKRPSVQVGDPFEEKRLIEACLELLDARLVVGIQDLGGAGLACATSETASRGGMGMDVDVNAIPRREQGMEPFEVMTSESQERMLAIVEPADLERVLAICERWEVRAAMIGIVTPGPATGDADGGRLRILDGFDGDVLCDIPAASLHEDAPLYNRPCIAPAGFDEATRTLDTEPMPASTDVAAELLELLADNRWVFSQYDHQLFLNTVEGPGGDAAVLRLKHPVTGVDTGRGMALTTDGNHRWCAVDPRQGTALTVAESLLNLACVGARPLAVVNCLNFGNPEHPEVMWQLSEAIDGMAEACIAFDSPVIGGNVSLYNESLGSDIDPTPVVGMFGLIDSLERRPPGVGLVNGGRLLLLGTTQPELGGSRWARARGHRGGRLPSIDFAEHLRVAGVTRSLVASGLLAGVHDVSNGGLAVALTEMAVRSNLGISAARIANVAELFSESPSRVIVCVPPENITAVENVCSGAGVPVSRIGVAGGDRISVKGLLDIALADAVSAWTDRIPSALGAGTAQD</sequence>
<dbReference type="HAMAP" id="MF_00420">
    <property type="entry name" value="PurL_2"/>
    <property type="match status" value="1"/>
</dbReference>
<keyword evidence="6" id="KW-0067">ATP-binding</keyword>
<dbReference type="NCBIfam" id="NF002290">
    <property type="entry name" value="PRK01213.1"/>
    <property type="match status" value="1"/>
</dbReference>
<name>A0A6J6IIK0_9ZZZZ</name>
<evidence type="ECO:0000256" key="6">
    <source>
        <dbReference type="ARBA" id="ARBA00022840"/>
    </source>
</evidence>
<evidence type="ECO:0000256" key="5">
    <source>
        <dbReference type="ARBA" id="ARBA00022755"/>
    </source>
</evidence>
<dbReference type="NCBIfam" id="TIGR01736">
    <property type="entry name" value="FGAM_synth_II"/>
    <property type="match status" value="1"/>
</dbReference>